<evidence type="ECO:0000313" key="12">
    <source>
        <dbReference type="Proteomes" id="UP000264141"/>
    </source>
</evidence>
<dbReference type="AlphaFoldDB" id="A0A3D1JFM9"/>
<evidence type="ECO:0000313" key="11">
    <source>
        <dbReference type="EMBL" id="HCE17037.1"/>
    </source>
</evidence>
<protein>
    <submittedName>
        <fullName evidence="11">ABC transporter ATP-binding protein</fullName>
    </submittedName>
</protein>
<dbReference type="InterPro" id="IPR003593">
    <property type="entry name" value="AAA+_ATPase"/>
</dbReference>
<dbReference type="PROSITE" id="PS50929">
    <property type="entry name" value="ABC_TM1F"/>
    <property type="match status" value="1"/>
</dbReference>
<dbReference type="InterPro" id="IPR039421">
    <property type="entry name" value="Type_1_exporter"/>
</dbReference>
<evidence type="ECO:0000256" key="1">
    <source>
        <dbReference type="ARBA" id="ARBA00004651"/>
    </source>
</evidence>
<dbReference type="GO" id="GO:0005524">
    <property type="term" value="F:ATP binding"/>
    <property type="evidence" value="ECO:0007669"/>
    <property type="project" value="UniProtKB-KW"/>
</dbReference>
<dbReference type="InterPro" id="IPR036640">
    <property type="entry name" value="ABC1_TM_sf"/>
</dbReference>
<dbReference type="InterPro" id="IPR011527">
    <property type="entry name" value="ABC1_TM_dom"/>
</dbReference>
<dbReference type="InterPro" id="IPR003439">
    <property type="entry name" value="ABC_transporter-like_ATP-bd"/>
</dbReference>
<dbReference type="GO" id="GO:0015421">
    <property type="term" value="F:ABC-type oligopeptide transporter activity"/>
    <property type="evidence" value="ECO:0007669"/>
    <property type="project" value="TreeGrafter"/>
</dbReference>
<dbReference type="Gene3D" id="3.40.50.300">
    <property type="entry name" value="P-loop containing nucleotide triphosphate hydrolases"/>
    <property type="match status" value="1"/>
</dbReference>
<dbReference type="STRING" id="229919.GCA_001050195_02981"/>
<keyword evidence="4" id="KW-0547">Nucleotide-binding</keyword>
<organism evidence="11 12">
    <name type="scientific">Anaerolinea thermolimosa</name>
    <dbReference type="NCBI Taxonomy" id="229919"/>
    <lineage>
        <taxon>Bacteria</taxon>
        <taxon>Bacillati</taxon>
        <taxon>Chloroflexota</taxon>
        <taxon>Anaerolineae</taxon>
        <taxon>Anaerolineales</taxon>
        <taxon>Anaerolineaceae</taxon>
        <taxon>Anaerolinea</taxon>
    </lineage>
</organism>
<keyword evidence="5 11" id="KW-0067">ATP-binding</keyword>
<evidence type="ECO:0000256" key="6">
    <source>
        <dbReference type="ARBA" id="ARBA00022989"/>
    </source>
</evidence>
<comment type="caution">
    <text evidence="11">The sequence shown here is derived from an EMBL/GenBank/DDBJ whole genome shotgun (WGS) entry which is preliminary data.</text>
</comment>
<gene>
    <name evidence="11" type="ORF">DEQ80_04180</name>
</gene>
<feature type="domain" description="ABC transmembrane type-1" evidence="10">
    <location>
        <begin position="40"/>
        <end position="318"/>
    </location>
</feature>
<feature type="transmembrane region" description="Helical" evidence="8">
    <location>
        <begin position="175"/>
        <end position="191"/>
    </location>
</feature>
<dbReference type="InterPro" id="IPR017871">
    <property type="entry name" value="ABC_transporter-like_CS"/>
</dbReference>
<reference evidence="11 12" key="1">
    <citation type="journal article" date="2018" name="Nat. Biotechnol.">
        <title>A standardized bacterial taxonomy based on genome phylogeny substantially revises the tree of life.</title>
        <authorList>
            <person name="Parks D.H."/>
            <person name="Chuvochina M."/>
            <person name="Waite D.W."/>
            <person name="Rinke C."/>
            <person name="Skarshewski A."/>
            <person name="Chaumeil P.A."/>
            <person name="Hugenholtz P."/>
        </authorList>
    </citation>
    <scope>NUCLEOTIDE SEQUENCE [LARGE SCALE GENOMIC DNA]</scope>
    <source>
        <strain evidence="11">UBA8781</strain>
    </source>
</reference>
<keyword evidence="6 8" id="KW-1133">Transmembrane helix</keyword>
<sequence>MEQTIRLLQKNGPQKGIAPVLWRCYSYLRPYWKLSLGAYLCMFAITVMSIINPQLIRWIIDRGIGQGDLRLLGWSVFILLVLTILRGFFSYFQGRWSEVASQNVAADLRAEIQRKLTALSFSYHDKSQAGDILSRAIQDVDRVRFLTGRASLRVIDATVLMLFTAGILLWMNPRLAWLAIATMPVLAWRAIDFGVKFRPLSAQIQKQLGVLTTRVEQNLRGARVVKAFAQEAREIQRFDIENEAWYRLSAQSARVQATGSSMLTLIANLASVFILIYGGALVMRNQLTIGELVAFTTYLAQLLNPVRLLGMFIPAIAMAGASAERVFEILDAVPEVQEDPDAIEMPPLKGHVRFENVSFSYGRRREVLKNINLEAHPGQIIALVGQTGSGKSTIIHLIPRFYDPTEGRVLIDGQDIRHVTLHSLRSQIGIVLQETTLFAASIRENIAFGCAHATDEEIIAAAKAAQAHDFIMQTPRGYDTLVGERGITLSGGQKQRIAIARALLINPRLLVLDDATSSVDSETEEEIQKALDRLMQGRTSFVIAHRLSTVIQADCILVLDKGRIVAQGRHEELLRTSPLYAEIYQRQLKPRKTSVPEGQKTAF</sequence>
<proteinExistence type="predicted"/>
<dbReference type="Proteomes" id="UP000264141">
    <property type="component" value="Unassembled WGS sequence"/>
</dbReference>
<evidence type="ECO:0000259" key="10">
    <source>
        <dbReference type="PROSITE" id="PS50929"/>
    </source>
</evidence>
<dbReference type="Pfam" id="PF00005">
    <property type="entry name" value="ABC_tran"/>
    <property type="match status" value="1"/>
</dbReference>
<comment type="subcellular location">
    <subcellularLocation>
        <location evidence="1">Cell membrane</location>
        <topology evidence="1">Multi-pass membrane protein</topology>
    </subcellularLocation>
</comment>
<name>A0A3D1JFM9_9CHLR</name>
<dbReference type="PROSITE" id="PS50893">
    <property type="entry name" value="ABC_TRANSPORTER_2"/>
    <property type="match status" value="1"/>
</dbReference>
<dbReference type="RefSeq" id="WP_062195521.1">
    <property type="nucleotide sequence ID" value="NZ_DF967965.1"/>
</dbReference>
<dbReference type="FunFam" id="3.40.50.300:FF:000287">
    <property type="entry name" value="Multidrug ABC transporter ATP-binding protein"/>
    <property type="match status" value="1"/>
</dbReference>
<evidence type="ECO:0000256" key="5">
    <source>
        <dbReference type="ARBA" id="ARBA00022840"/>
    </source>
</evidence>
<dbReference type="CDD" id="cd18542">
    <property type="entry name" value="ABC_6TM_YknU_like"/>
    <property type="match status" value="1"/>
</dbReference>
<feature type="transmembrane region" description="Helical" evidence="8">
    <location>
        <begin position="31"/>
        <end position="51"/>
    </location>
</feature>
<keyword evidence="7 8" id="KW-0472">Membrane</keyword>
<dbReference type="PANTHER" id="PTHR43394">
    <property type="entry name" value="ATP-DEPENDENT PERMEASE MDL1, MITOCHONDRIAL"/>
    <property type="match status" value="1"/>
</dbReference>
<dbReference type="PANTHER" id="PTHR43394:SF1">
    <property type="entry name" value="ATP-BINDING CASSETTE SUB-FAMILY B MEMBER 10, MITOCHONDRIAL"/>
    <property type="match status" value="1"/>
</dbReference>
<dbReference type="InterPro" id="IPR027417">
    <property type="entry name" value="P-loop_NTPase"/>
</dbReference>
<evidence type="ECO:0000256" key="8">
    <source>
        <dbReference type="SAM" id="Phobius"/>
    </source>
</evidence>
<keyword evidence="3 8" id="KW-0812">Transmembrane</keyword>
<dbReference type="OrthoDB" id="9770415at2"/>
<evidence type="ECO:0000256" key="7">
    <source>
        <dbReference type="ARBA" id="ARBA00023136"/>
    </source>
</evidence>
<dbReference type="SMART" id="SM00382">
    <property type="entry name" value="AAA"/>
    <property type="match status" value="1"/>
</dbReference>
<keyword evidence="2" id="KW-0813">Transport</keyword>
<evidence type="ECO:0000256" key="3">
    <source>
        <dbReference type="ARBA" id="ARBA00022692"/>
    </source>
</evidence>
<feature type="transmembrane region" description="Helical" evidence="8">
    <location>
        <begin position="71"/>
        <end position="89"/>
    </location>
</feature>
<evidence type="ECO:0000256" key="4">
    <source>
        <dbReference type="ARBA" id="ARBA00022741"/>
    </source>
</evidence>
<feature type="transmembrane region" description="Helical" evidence="8">
    <location>
        <begin position="150"/>
        <end position="169"/>
    </location>
</feature>
<feature type="transmembrane region" description="Helical" evidence="8">
    <location>
        <begin position="262"/>
        <end position="282"/>
    </location>
</feature>
<accession>A0A3D1JFM9</accession>
<evidence type="ECO:0000256" key="2">
    <source>
        <dbReference type="ARBA" id="ARBA00022448"/>
    </source>
</evidence>
<dbReference type="Gene3D" id="1.20.1560.10">
    <property type="entry name" value="ABC transporter type 1, transmembrane domain"/>
    <property type="match status" value="1"/>
</dbReference>
<dbReference type="GO" id="GO:0005886">
    <property type="term" value="C:plasma membrane"/>
    <property type="evidence" value="ECO:0007669"/>
    <property type="project" value="UniProtKB-SubCell"/>
</dbReference>
<dbReference type="GO" id="GO:0016887">
    <property type="term" value="F:ATP hydrolysis activity"/>
    <property type="evidence" value="ECO:0007669"/>
    <property type="project" value="InterPro"/>
</dbReference>
<dbReference type="EMBL" id="DPBP01000020">
    <property type="protein sequence ID" value="HCE17037.1"/>
    <property type="molecule type" value="Genomic_DNA"/>
</dbReference>
<dbReference type="SUPFAM" id="SSF52540">
    <property type="entry name" value="P-loop containing nucleoside triphosphate hydrolases"/>
    <property type="match status" value="1"/>
</dbReference>
<evidence type="ECO:0000259" key="9">
    <source>
        <dbReference type="PROSITE" id="PS50893"/>
    </source>
</evidence>
<feature type="domain" description="ABC transporter" evidence="9">
    <location>
        <begin position="352"/>
        <end position="586"/>
    </location>
</feature>
<dbReference type="Pfam" id="PF00664">
    <property type="entry name" value="ABC_membrane"/>
    <property type="match status" value="1"/>
</dbReference>
<dbReference type="SUPFAM" id="SSF90123">
    <property type="entry name" value="ABC transporter transmembrane region"/>
    <property type="match status" value="1"/>
</dbReference>
<dbReference type="PROSITE" id="PS00211">
    <property type="entry name" value="ABC_TRANSPORTER_1"/>
    <property type="match status" value="1"/>
</dbReference>